<organism evidence="2 3">
    <name type="scientific">Parasphingorhabdus halotolerans</name>
    <dbReference type="NCBI Taxonomy" id="2725558"/>
    <lineage>
        <taxon>Bacteria</taxon>
        <taxon>Pseudomonadati</taxon>
        <taxon>Pseudomonadota</taxon>
        <taxon>Alphaproteobacteria</taxon>
        <taxon>Sphingomonadales</taxon>
        <taxon>Sphingomonadaceae</taxon>
        <taxon>Parasphingorhabdus</taxon>
    </lineage>
</organism>
<name>A0A6H2DKB5_9SPHN</name>
<sequence length="100" mass="11026">MKIFFLAIASTALLVAPALAKDKDAVKATEVAKKAEKPKKITDRSHPDYIRCRSEPIIGSLSRKNRVCMTNREWVAYTQKGSAESREMLEGLQSGANSSN</sequence>
<dbReference type="AlphaFoldDB" id="A0A6H2DKB5"/>
<feature type="signal peptide" evidence="1">
    <location>
        <begin position="1"/>
        <end position="20"/>
    </location>
</feature>
<dbReference type="Proteomes" id="UP000501600">
    <property type="component" value="Chromosome"/>
</dbReference>
<dbReference type="EMBL" id="CP051217">
    <property type="protein sequence ID" value="QJB69109.1"/>
    <property type="molecule type" value="Genomic_DNA"/>
</dbReference>
<keyword evidence="1" id="KW-0732">Signal</keyword>
<gene>
    <name evidence="2" type="ORF">HF685_07275</name>
</gene>
<evidence type="ECO:0000256" key="1">
    <source>
        <dbReference type="SAM" id="SignalP"/>
    </source>
</evidence>
<proteinExistence type="predicted"/>
<evidence type="ECO:0000313" key="3">
    <source>
        <dbReference type="Proteomes" id="UP000501600"/>
    </source>
</evidence>
<dbReference type="RefSeq" id="WP_168818951.1">
    <property type="nucleotide sequence ID" value="NZ_CP051217.1"/>
</dbReference>
<accession>A0A6H2DKB5</accession>
<evidence type="ECO:0000313" key="2">
    <source>
        <dbReference type="EMBL" id="QJB69109.1"/>
    </source>
</evidence>
<protein>
    <submittedName>
        <fullName evidence="2">Uncharacterized protein</fullName>
    </submittedName>
</protein>
<dbReference type="KEGG" id="phao:HF685_07275"/>
<reference evidence="2 3" key="1">
    <citation type="submission" date="2020-04" db="EMBL/GenBank/DDBJ databases">
        <title>Genome sequence for Sphingorhabdus sp. strain M1.</title>
        <authorList>
            <person name="Park S.-J."/>
        </authorList>
    </citation>
    <scope>NUCLEOTIDE SEQUENCE [LARGE SCALE GENOMIC DNA]</scope>
    <source>
        <strain evidence="2 3">JK6</strain>
    </source>
</reference>
<feature type="chain" id="PRO_5026054454" evidence="1">
    <location>
        <begin position="21"/>
        <end position="100"/>
    </location>
</feature>
<keyword evidence="3" id="KW-1185">Reference proteome</keyword>